<comment type="caution">
    <text evidence="1">The sequence shown here is derived from an EMBL/GenBank/DDBJ whole genome shotgun (WGS) entry which is preliminary data.</text>
</comment>
<name>A0A1C0A7W7_9FIRM</name>
<gene>
    <name evidence="1" type="ORF">U472_10005</name>
</gene>
<dbReference type="AlphaFoldDB" id="A0A1C0A7W7"/>
<accession>A0A1C0A7W7</accession>
<proteinExistence type="predicted"/>
<sequence>MYQKEGIAAVIYPKEDHFRITLDNFGQRQAILFEATDALGVKRYHFTRKEYQRNYLFSPYH</sequence>
<protein>
    <submittedName>
        <fullName evidence="1">Uncharacterized protein</fullName>
    </submittedName>
</protein>
<dbReference type="Proteomes" id="UP000093514">
    <property type="component" value="Unassembled WGS sequence"/>
</dbReference>
<evidence type="ECO:0000313" key="1">
    <source>
        <dbReference type="EMBL" id="OCL26332.1"/>
    </source>
</evidence>
<dbReference type="InterPro" id="IPR025918">
    <property type="entry name" value="YIEGIA"/>
</dbReference>
<keyword evidence="2" id="KW-1185">Reference proteome</keyword>
<evidence type="ECO:0000313" key="2">
    <source>
        <dbReference type="Proteomes" id="UP000093514"/>
    </source>
</evidence>
<reference evidence="1 2" key="2">
    <citation type="submission" date="2016-08" db="EMBL/GenBank/DDBJ databases">
        <title>Orenia metallireducens sp. nov. strain Z6, a Novel Metal-reducing Firmicute from the Deep Subsurface.</title>
        <authorList>
            <person name="Maxim B.I."/>
            <person name="Kenneth K."/>
            <person name="Flynn T.M."/>
            <person name="Oloughlin E.J."/>
            <person name="Locke R.A."/>
            <person name="Weber J.R."/>
            <person name="Egan S.M."/>
            <person name="Mackie R.I."/>
            <person name="Cann I.K."/>
        </authorList>
    </citation>
    <scope>NUCLEOTIDE SEQUENCE [LARGE SCALE GENOMIC DNA]</scope>
    <source>
        <strain evidence="1 2">Z6</strain>
    </source>
</reference>
<dbReference type="EMBL" id="LWDV01000009">
    <property type="protein sequence ID" value="OCL26332.1"/>
    <property type="molecule type" value="Genomic_DNA"/>
</dbReference>
<dbReference type="Pfam" id="PF14045">
    <property type="entry name" value="YIEGIA"/>
    <property type="match status" value="1"/>
</dbReference>
<organism evidence="1 2">
    <name type="scientific">Orenia metallireducens</name>
    <dbReference type="NCBI Taxonomy" id="1413210"/>
    <lineage>
        <taxon>Bacteria</taxon>
        <taxon>Bacillati</taxon>
        <taxon>Bacillota</taxon>
        <taxon>Clostridia</taxon>
        <taxon>Halanaerobiales</taxon>
        <taxon>Halobacteroidaceae</taxon>
        <taxon>Orenia</taxon>
    </lineage>
</organism>
<reference evidence="2" key="1">
    <citation type="submission" date="2016-07" db="EMBL/GenBank/DDBJ databases">
        <authorList>
            <person name="Florea S."/>
            <person name="Webb J.S."/>
            <person name="Jaromczyk J."/>
            <person name="Schardl C.L."/>
        </authorList>
    </citation>
    <scope>NUCLEOTIDE SEQUENCE [LARGE SCALE GENOMIC DNA]</scope>
    <source>
        <strain evidence="2">Z6</strain>
    </source>
</reference>